<feature type="transmembrane region" description="Helical" evidence="2">
    <location>
        <begin position="21"/>
        <end position="41"/>
    </location>
</feature>
<protein>
    <recommendedName>
        <fullName evidence="5">Transmembrane protein</fullName>
    </recommendedName>
</protein>
<name>A0ABZ2UIC5_9FLAO</name>
<keyword evidence="2" id="KW-0812">Transmembrane</keyword>
<proteinExistence type="predicted"/>
<evidence type="ECO:0008006" key="5">
    <source>
        <dbReference type="Google" id="ProtNLM"/>
    </source>
</evidence>
<reference evidence="3 4" key="1">
    <citation type="submission" date="2024-03" db="EMBL/GenBank/DDBJ databases">
        <title>Flavobacterium soyae.</title>
        <authorList>
            <person name="Zheng W."/>
        </authorList>
    </citation>
    <scope>NUCLEOTIDE SEQUENCE [LARGE SCALE GENOMIC DNA]</scope>
    <source>
        <strain evidence="3 4">55</strain>
    </source>
</reference>
<keyword evidence="1" id="KW-0175">Coiled coil</keyword>
<evidence type="ECO:0000313" key="4">
    <source>
        <dbReference type="Proteomes" id="UP001623852"/>
    </source>
</evidence>
<evidence type="ECO:0000256" key="1">
    <source>
        <dbReference type="SAM" id="Coils"/>
    </source>
</evidence>
<dbReference type="EMBL" id="CP150845">
    <property type="protein sequence ID" value="WYZ21123.1"/>
    <property type="molecule type" value="Genomic_DNA"/>
</dbReference>
<feature type="coiled-coil region" evidence="1">
    <location>
        <begin position="112"/>
        <end position="150"/>
    </location>
</feature>
<organism evidence="3 4">
    <name type="scientific">Flavobacterium soyae</name>
    <dbReference type="NCBI Taxonomy" id="2903098"/>
    <lineage>
        <taxon>Bacteria</taxon>
        <taxon>Pseudomonadati</taxon>
        <taxon>Bacteroidota</taxon>
        <taxon>Flavobacteriia</taxon>
        <taxon>Flavobacteriales</taxon>
        <taxon>Flavobacteriaceae</taxon>
        <taxon>Flavobacterium</taxon>
    </lineage>
</organism>
<sequence>MIDDLKKSFDQIIYERTTSPFYGSFIISWCLWNWKIIYLTFFVSQDKIDYIVTNFSAFKNIFIFPLLSSIFIITLVPFITNGAYWLSLKFNKWRVDQKNLVDGKQLLSIEQSIELREQISKQEERFAKLVEDKNLEIKQLNLQIQEYQKKNQL</sequence>
<keyword evidence="2" id="KW-0472">Membrane</keyword>
<dbReference type="Proteomes" id="UP001623852">
    <property type="component" value="Chromosome"/>
</dbReference>
<feature type="transmembrane region" description="Helical" evidence="2">
    <location>
        <begin position="61"/>
        <end position="86"/>
    </location>
</feature>
<dbReference type="RefSeq" id="WP_406845030.1">
    <property type="nucleotide sequence ID" value="NZ_CP150845.1"/>
</dbReference>
<keyword evidence="2" id="KW-1133">Transmembrane helix</keyword>
<gene>
    <name evidence="3" type="ORF">AABD74_06585</name>
</gene>
<evidence type="ECO:0000313" key="3">
    <source>
        <dbReference type="EMBL" id="WYZ21123.1"/>
    </source>
</evidence>
<keyword evidence="4" id="KW-1185">Reference proteome</keyword>
<evidence type="ECO:0000256" key="2">
    <source>
        <dbReference type="SAM" id="Phobius"/>
    </source>
</evidence>
<accession>A0ABZ2UIC5</accession>